<gene>
    <name evidence="2" type="ORF">KIK155_LOCUS21164</name>
    <name evidence="3" type="ORF">TOA249_LOCUS15085</name>
</gene>
<dbReference type="AlphaFoldDB" id="A0A818NH37"/>
<feature type="compositionally biased region" description="Basic and acidic residues" evidence="1">
    <location>
        <begin position="302"/>
        <end position="327"/>
    </location>
</feature>
<reference evidence="2" key="1">
    <citation type="submission" date="2021-02" db="EMBL/GenBank/DDBJ databases">
        <authorList>
            <person name="Nowell W R."/>
        </authorList>
    </citation>
    <scope>NUCLEOTIDE SEQUENCE</scope>
</reference>
<dbReference type="Proteomes" id="UP000663865">
    <property type="component" value="Unassembled WGS sequence"/>
</dbReference>
<feature type="compositionally biased region" description="Basic and acidic residues" evidence="1">
    <location>
        <begin position="374"/>
        <end position="390"/>
    </location>
</feature>
<feature type="compositionally biased region" description="Polar residues" evidence="1">
    <location>
        <begin position="51"/>
        <end position="68"/>
    </location>
</feature>
<dbReference type="EMBL" id="CAJNYV010003722">
    <property type="protein sequence ID" value="CAF3605660.1"/>
    <property type="molecule type" value="Genomic_DNA"/>
</dbReference>
<proteinExistence type="predicted"/>
<feature type="compositionally biased region" description="Polar residues" evidence="1">
    <location>
        <begin position="189"/>
        <end position="216"/>
    </location>
</feature>
<name>A0A818NH37_9BILA</name>
<feature type="compositionally biased region" description="Polar residues" evidence="1">
    <location>
        <begin position="410"/>
        <end position="422"/>
    </location>
</feature>
<evidence type="ECO:0000313" key="3">
    <source>
        <dbReference type="EMBL" id="CAF4667868.1"/>
    </source>
</evidence>
<comment type="caution">
    <text evidence="2">The sequence shown here is derived from an EMBL/GenBank/DDBJ whole genome shotgun (WGS) entry which is preliminary data.</text>
</comment>
<evidence type="ECO:0000256" key="1">
    <source>
        <dbReference type="SAM" id="MobiDB-lite"/>
    </source>
</evidence>
<feature type="compositionally biased region" description="Low complexity" evidence="1">
    <location>
        <begin position="279"/>
        <end position="293"/>
    </location>
</feature>
<organism evidence="2 4">
    <name type="scientific">Rotaria socialis</name>
    <dbReference type="NCBI Taxonomy" id="392032"/>
    <lineage>
        <taxon>Eukaryota</taxon>
        <taxon>Metazoa</taxon>
        <taxon>Spiralia</taxon>
        <taxon>Gnathifera</taxon>
        <taxon>Rotifera</taxon>
        <taxon>Eurotatoria</taxon>
        <taxon>Bdelloidea</taxon>
        <taxon>Philodinida</taxon>
        <taxon>Philodinidae</taxon>
        <taxon>Rotaria</taxon>
    </lineage>
</organism>
<feature type="region of interest" description="Disordered" evidence="1">
    <location>
        <begin position="1"/>
        <end position="436"/>
    </location>
</feature>
<accession>A0A818NH37</accession>
<dbReference type="Proteomes" id="UP000663838">
    <property type="component" value="Unassembled WGS sequence"/>
</dbReference>
<dbReference type="EMBL" id="CAJOBS010000966">
    <property type="protein sequence ID" value="CAF4667868.1"/>
    <property type="molecule type" value="Genomic_DNA"/>
</dbReference>
<sequence>MSIESVDTFEPSSSTPVFGGEVSQTKLQQQQPSKDVEESEKLVTPSVAVVNGQTDSTKNKTSGNTAESAQEHPRKNGTTDEHVNEQNKSATVDTIPLVESPSDDNPAGEFNATSGASDSVDKSSQKESTSVLADEQKINVAPPAVSPTNDVSAPTEPETALSISVDEVKEDVSSTATTNVEHAPPTGPSVATTSEDTSPVAASTAETIVQVDSASSEPKVRTPRGKAKSPVISTPPTRQSTRARKPVTSTNKDETETTEDITPTKTNQKPPTSTRGKRQAATTPKDTKQTTPTAGSSSTEKVQNKPEKETVRSDVEDHGDSTKDKTKTPTLRKGTRTTPVSTVQKREASPSPSPSPSPSVSKKQKATPKGRKYTTKDDNEKMDVVNEKGNKAVTTIETENPQTPPKKPRTSANKTTPTSKTPESNEEYMRKLRPRK</sequence>
<feature type="compositionally biased region" description="Basic and acidic residues" evidence="1">
    <location>
        <begin position="69"/>
        <end position="85"/>
    </location>
</feature>
<feature type="compositionally biased region" description="Polar residues" evidence="1">
    <location>
        <begin position="392"/>
        <end position="401"/>
    </location>
</feature>
<feature type="compositionally biased region" description="Polar residues" evidence="1">
    <location>
        <begin position="231"/>
        <end position="240"/>
    </location>
</feature>
<evidence type="ECO:0000313" key="2">
    <source>
        <dbReference type="EMBL" id="CAF3605660.1"/>
    </source>
</evidence>
<evidence type="ECO:0000313" key="4">
    <source>
        <dbReference type="Proteomes" id="UP000663865"/>
    </source>
</evidence>
<feature type="compositionally biased region" description="Polar residues" evidence="1">
    <location>
        <begin position="10"/>
        <end position="33"/>
    </location>
</feature>
<protein>
    <submittedName>
        <fullName evidence="2">Uncharacterized protein</fullName>
    </submittedName>
</protein>
<feature type="compositionally biased region" description="Basic residues" evidence="1">
    <location>
        <begin position="362"/>
        <end position="373"/>
    </location>
</feature>